<evidence type="ECO:0000256" key="1">
    <source>
        <dbReference type="SAM" id="MobiDB-lite"/>
    </source>
</evidence>
<accession>A0A150FV76</accession>
<evidence type="ECO:0000313" key="3">
    <source>
        <dbReference type="Proteomes" id="UP000075714"/>
    </source>
</evidence>
<name>A0A150FV76_GONPE</name>
<protein>
    <submittedName>
        <fullName evidence="2">Uncharacterized protein</fullName>
    </submittedName>
</protein>
<dbReference type="AlphaFoldDB" id="A0A150FV76"/>
<sequence length="56" mass="5825">MGDSVAVFSGLAGLKPGRMTVRSSEAEARRTGNMYRVHPGGALRDEPAPCCASSSE</sequence>
<keyword evidence="3" id="KW-1185">Reference proteome</keyword>
<dbReference type="EMBL" id="LSYV01000412">
    <property type="protein sequence ID" value="KXZ41523.1"/>
    <property type="molecule type" value="Genomic_DNA"/>
</dbReference>
<feature type="region of interest" description="Disordered" evidence="1">
    <location>
        <begin position="19"/>
        <end position="56"/>
    </location>
</feature>
<dbReference type="Proteomes" id="UP000075714">
    <property type="component" value="Unassembled WGS sequence"/>
</dbReference>
<reference evidence="3" key="1">
    <citation type="journal article" date="2016" name="Nat. Commun.">
        <title>The Gonium pectorale genome demonstrates co-option of cell cycle regulation during the evolution of multicellularity.</title>
        <authorList>
            <person name="Hanschen E.R."/>
            <person name="Marriage T.N."/>
            <person name="Ferris P.J."/>
            <person name="Hamaji T."/>
            <person name="Toyoda A."/>
            <person name="Fujiyama A."/>
            <person name="Neme R."/>
            <person name="Noguchi H."/>
            <person name="Minakuchi Y."/>
            <person name="Suzuki M."/>
            <person name="Kawai-Toyooka H."/>
            <person name="Smith D.R."/>
            <person name="Sparks H."/>
            <person name="Anderson J."/>
            <person name="Bakaric R."/>
            <person name="Luria V."/>
            <person name="Karger A."/>
            <person name="Kirschner M.W."/>
            <person name="Durand P.M."/>
            <person name="Michod R.E."/>
            <person name="Nozaki H."/>
            <person name="Olson B.J."/>
        </authorList>
    </citation>
    <scope>NUCLEOTIDE SEQUENCE [LARGE SCALE GENOMIC DNA]</scope>
    <source>
        <strain evidence="3">NIES-2863</strain>
    </source>
</reference>
<organism evidence="2 3">
    <name type="scientific">Gonium pectorale</name>
    <name type="common">Green alga</name>
    <dbReference type="NCBI Taxonomy" id="33097"/>
    <lineage>
        <taxon>Eukaryota</taxon>
        <taxon>Viridiplantae</taxon>
        <taxon>Chlorophyta</taxon>
        <taxon>core chlorophytes</taxon>
        <taxon>Chlorophyceae</taxon>
        <taxon>CS clade</taxon>
        <taxon>Chlamydomonadales</taxon>
        <taxon>Volvocaceae</taxon>
        <taxon>Gonium</taxon>
    </lineage>
</organism>
<proteinExistence type="predicted"/>
<comment type="caution">
    <text evidence="2">The sequence shown here is derived from an EMBL/GenBank/DDBJ whole genome shotgun (WGS) entry which is preliminary data.</text>
</comment>
<gene>
    <name evidence="2" type="ORF">GPECTOR_415g267</name>
</gene>
<evidence type="ECO:0000313" key="2">
    <source>
        <dbReference type="EMBL" id="KXZ41523.1"/>
    </source>
</evidence>